<dbReference type="NCBIfam" id="NF047446">
    <property type="entry name" value="barrel_OmpL47"/>
    <property type="match status" value="1"/>
</dbReference>
<dbReference type="OrthoDB" id="5485729at2"/>
<dbReference type="InterPro" id="IPR013320">
    <property type="entry name" value="ConA-like_dom_sf"/>
</dbReference>
<evidence type="ECO:0000313" key="9">
    <source>
        <dbReference type="Proteomes" id="UP000199034"/>
    </source>
</evidence>
<dbReference type="EMBL" id="FMZM01000004">
    <property type="protein sequence ID" value="SDC83477.1"/>
    <property type="molecule type" value="Genomic_DNA"/>
</dbReference>
<dbReference type="Gene3D" id="2.60.120.200">
    <property type="match status" value="1"/>
</dbReference>
<evidence type="ECO:0000256" key="3">
    <source>
        <dbReference type="ARBA" id="ARBA00022801"/>
    </source>
</evidence>
<sequence>MTSPTTRRRRSTALGLIAALAATGLTSTGLAGLGGPATAVEPDPSLIASFNFDDAATGLVGAGAKATVQGSLSLVEGQDGTTAVKITRGNWLDVTKDDGTPLLAGLDDITISYDRNPTDSSANAGWALIAQRSNQTNVYQQEHYVGVLDKATSLVVERYDNAGARDSSGNLSAGALTPGWKHVDLVLDGPAARLYVDGDLKATNTTGKALSTILGASGGVLQIGKADWTASDEYFDGLIDNVEVRDQALTETQVAQLNAAQALAKVPDELTIEASSYVLPGAEGVVSWTSQTPAVSIDADGRTATVTRPAPGSPATTGTLIAQVSIDGEPRTKRVAVTITAPLTAEQMARDALDGIVLPGLQDVRSSLALPTTGAHDLPITWTSSAPSVISPTALGEAAPGVVTRPGQDQVVTLTATVGTLTRTFSAVVRAAVAAPETTDYLFAHFTGVEQTPQDEQIYFATSEDGDTWTDTRTNGNPVLRNDEGDRGVRDPYLVRSPEGDTFYLIATDLNIHLRGGWGNAGATDTGSLKLAVWKSTDLVNWGEPELVDVASQIPGAGMAWAPEAIWDPVKKQYLVYWATKSQDTNTLGDWVNVYYATTRDFETFSDPVKWIDRDHSIIDTTVIKIGDWYYRASGDGQITIEKSKNLYATTTSATAPAYVSDDQWSLVGTLSSIFGDPNFSGARLEGPEFFEYNDDDRNAPDQRLWGLLADEYWNGSGYFPFRTTDVAATNAPPWVNAKSSVNFGALKKRHGTILPITRGELDAVKAATAQPGLLVDDTPPTVQVSIDPVARTATIASNDTGSGVASVEYSLDGDTWEYYTGPVVLGDDTGTLGWRVVDRLGNQASGEQAFAGLEALSGPAPAIAGSARVGSSLTAVLGAWSPAPTSVTYQWLRAGRPIAGATGGSYRIVPADAGRRLSVTVTGSRAGYASTRRTSTPTAIVAPGRLTTGTVQVKGRAAPGRTLVAVVRRWGPAPVTVAYQWLRDGKVVRGAKATGYRVKRVDRGHRLSVRVTVTKAGYVAVTKVSRVVRVRRPAAQ</sequence>
<organism evidence="8 9">
    <name type="scientific">Nocardioides lianchengensis</name>
    <dbReference type="NCBI Taxonomy" id="1045774"/>
    <lineage>
        <taxon>Bacteria</taxon>
        <taxon>Bacillati</taxon>
        <taxon>Actinomycetota</taxon>
        <taxon>Actinomycetes</taxon>
        <taxon>Propionibacteriales</taxon>
        <taxon>Nocardioidaceae</taxon>
        <taxon>Nocardioides</taxon>
    </lineage>
</organism>
<evidence type="ECO:0000259" key="7">
    <source>
        <dbReference type="Pfam" id="PF20578"/>
    </source>
</evidence>
<keyword evidence="6" id="KW-0732">Signal</keyword>
<dbReference type="CDD" id="cd08983">
    <property type="entry name" value="GH43_Bt3655-like"/>
    <property type="match status" value="1"/>
</dbReference>
<dbReference type="Pfam" id="PF20578">
    <property type="entry name" value="aBig_2"/>
    <property type="match status" value="1"/>
</dbReference>
<evidence type="ECO:0000256" key="1">
    <source>
        <dbReference type="ARBA" id="ARBA00004834"/>
    </source>
</evidence>
<feature type="signal peptide" evidence="6">
    <location>
        <begin position="1"/>
        <end position="31"/>
    </location>
</feature>
<accession>A0A1G6PVQ3</accession>
<comment type="similarity">
    <text evidence="2">Belongs to the glycosyl hydrolase 43 family.</text>
</comment>
<dbReference type="SUPFAM" id="SSF75005">
    <property type="entry name" value="Arabinanase/levansucrase/invertase"/>
    <property type="match status" value="1"/>
</dbReference>
<reference evidence="8 9" key="1">
    <citation type="submission" date="2016-10" db="EMBL/GenBank/DDBJ databases">
        <authorList>
            <person name="de Groot N.N."/>
        </authorList>
    </citation>
    <scope>NUCLEOTIDE SEQUENCE [LARGE SCALE GENOMIC DNA]</scope>
    <source>
        <strain evidence="8 9">CGMCC 4.6858</strain>
    </source>
</reference>
<gene>
    <name evidence="8" type="ORF">SAMN05421872_104145</name>
</gene>
<evidence type="ECO:0000256" key="5">
    <source>
        <dbReference type="SAM" id="MobiDB-lite"/>
    </source>
</evidence>
<dbReference type="InterPro" id="IPR023296">
    <property type="entry name" value="Glyco_hydro_beta-prop_sf"/>
</dbReference>
<comment type="pathway">
    <text evidence="1">Glycan metabolism; L-arabinan degradation.</text>
</comment>
<feature type="domain" description="Atrophied bacterial Ig" evidence="7">
    <location>
        <begin position="362"/>
        <end position="427"/>
    </location>
</feature>
<dbReference type="InterPro" id="IPR058094">
    <property type="entry name" value="Ig-like_OmpL47-like"/>
</dbReference>
<dbReference type="PANTHER" id="PTHR43301">
    <property type="entry name" value="ARABINAN ENDO-1,5-ALPHA-L-ARABINOSIDASE"/>
    <property type="match status" value="1"/>
</dbReference>
<dbReference type="Pfam" id="PF04616">
    <property type="entry name" value="Glyco_hydro_43"/>
    <property type="match status" value="1"/>
</dbReference>
<dbReference type="GO" id="GO:0004553">
    <property type="term" value="F:hydrolase activity, hydrolyzing O-glycosyl compounds"/>
    <property type="evidence" value="ECO:0007669"/>
    <property type="project" value="InterPro"/>
</dbReference>
<dbReference type="RefSeq" id="WP_090853928.1">
    <property type="nucleotide sequence ID" value="NZ_FMZM01000004.1"/>
</dbReference>
<keyword evidence="3 8" id="KW-0378">Hydrolase</keyword>
<feature type="chain" id="PRO_5038923194" evidence="6">
    <location>
        <begin position="32"/>
        <end position="1037"/>
    </location>
</feature>
<evidence type="ECO:0000256" key="6">
    <source>
        <dbReference type="SAM" id="SignalP"/>
    </source>
</evidence>
<dbReference type="PANTHER" id="PTHR43301:SF3">
    <property type="entry name" value="ARABINAN ENDO-1,5-ALPHA-L-ARABINOSIDASE A-RELATED"/>
    <property type="match status" value="1"/>
</dbReference>
<dbReference type="AlphaFoldDB" id="A0A1G6PVQ3"/>
<evidence type="ECO:0000256" key="2">
    <source>
        <dbReference type="ARBA" id="ARBA00009865"/>
    </source>
</evidence>
<dbReference type="STRING" id="1045774.SAMN05421872_104145"/>
<dbReference type="InterPro" id="IPR050727">
    <property type="entry name" value="GH43_arabinanases"/>
</dbReference>
<keyword evidence="9" id="KW-1185">Reference proteome</keyword>
<dbReference type="Gene3D" id="2.60.40.2700">
    <property type="match status" value="2"/>
</dbReference>
<dbReference type="GO" id="GO:0005975">
    <property type="term" value="P:carbohydrate metabolic process"/>
    <property type="evidence" value="ECO:0007669"/>
    <property type="project" value="InterPro"/>
</dbReference>
<evidence type="ECO:0000313" key="8">
    <source>
        <dbReference type="EMBL" id="SDC83477.1"/>
    </source>
</evidence>
<dbReference type="InterPro" id="IPR046780">
    <property type="entry name" value="aBig_2"/>
</dbReference>
<keyword evidence="4" id="KW-0326">Glycosidase</keyword>
<evidence type="ECO:0000256" key="4">
    <source>
        <dbReference type="ARBA" id="ARBA00023295"/>
    </source>
</evidence>
<proteinExistence type="inferred from homology"/>
<dbReference type="InterPro" id="IPR006710">
    <property type="entry name" value="Glyco_hydro_43"/>
</dbReference>
<dbReference type="Proteomes" id="UP000199034">
    <property type="component" value="Unassembled WGS sequence"/>
</dbReference>
<dbReference type="Pfam" id="PF13385">
    <property type="entry name" value="Laminin_G_3"/>
    <property type="match status" value="1"/>
</dbReference>
<dbReference type="Gene3D" id="2.115.10.20">
    <property type="entry name" value="Glycosyl hydrolase domain, family 43"/>
    <property type="match status" value="1"/>
</dbReference>
<name>A0A1G6PVQ3_9ACTN</name>
<dbReference type="SUPFAM" id="SSF49899">
    <property type="entry name" value="Concanavalin A-like lectins/glucanases"/>
    <property type="match status" value="1"/>
</dbReference>
<feature type="region of interest" description="Disordered" evidence="5">
    <location>
        <begin position="466"/>
        <end position="485"/>
    </location>
</feature>
<protein>
    <submittedName>
        <fullName evidence="8">Glycosyl hydrolases family 43</fullName>
    </submittedName>
</protein>